<dbReference type="EMBL" id="CCND01000011">
    <property type="protein sequence ID" value="CDX54945.1"/>
    <property type="molecule type" value="Genomic_DNA"/>
</dbReference>
<sequence>MRHCATRNDVTLRRILEKAGLRPSPRLEHDAEKCERFSADIMLYFFDLETDSDFRSNRPEIIRL</sequence>
<gene>
    <name evidence="1" type="ORF">MPL1032_190344</name>
</gene>
<evidence type="ECO:0000313" key="2">
    <source>
        <dbReference type="Proteomes" id="UP000182888"/>
    </source>
</evidence>
<name>A0A0K2VVF3_MESPL</name>
<evidence type="ECO:0000313" key="1">
    <source>
        <dbReference type="EMBL" id="CDX54945.1"/>
    </source>
</evidence>
<organism evidence="1 2">
    <name type="scientific">Mesorhizobium plurifarium</name>
    <dbReference type="NCBI Taxonomy" id="69974"/>
    <lineage>
        <taxon>Bacteria</taxon>
        <taxon>Pseudomonadati</taxon>
        <taxon>Pseudomonadota</taxon>
        <taxon>Alphaproteobacteria</taxon>
        <taxon>Hyphomicrobiales</taxon>
        <taxon>Phyllobacteriaceae</taxon>
        <taxon>Mesorhizobium</taxon>
    </lineage>
</organism>
<protein>
    <submittedName>
        <fullName evidence="1">Uncharacterized protein</fullName>
    </submittedName>
</protein>
<reference evidence="2" key="1">
    <citation type="submission" date="2014-08" db="EMBL/GenBank/DDBJ databases">
        <authorList>
            <person name="Edwards T."/>
        </authorList>
    </citation>
    <scope>NUCLEOTIDE SEQUENCE [LARGE SCALE GENOMIC DNA]</scope>
</reference>
<dbReference type="AlphaFoldDB" id="A0A0K2VVF3"/>
<proteinExistence type="predicted"/>
<accession>A0A0K2VVF3</accession>
<dbReference type="Proteomes" id="UP000182888">
    <property type="component" value="Unassembled WGS sequence"/>
</dbReference>